<name>A0ABY2RG81_9NOCA</name>
<feature type="domain" description="HTH marR-type" evidence="1">
    <location>
        <begin position="14"/>
        <end position="146"/>
    </location>
</feature>
<dbReference type="RefSeq" id="WP_136911085.1">
    <property type="nucleotide sequence ID" value="NZ_SUMD01000009.1"/>
</dbReference>
<accession>A0ABY2RG81</accession>
<dbReference type="PRINTS" id="PR00598">
    <property type="entry name" value="HTHMARR"/>
</dbReference>
<comment type="caution">
    <text evidence="2">The sequence shown here is derived from an EMBL/GenBank/DDBJ whole genome shotgun (WGS) entry which is preliminary data.</text>
</comment>
<evidence type="ECO:0000313" key="2">
    <source>
        <dbReference type="EMBL" id="TJZ75935.1"/>
    </source>
</evidence>
<reference evidence="2 3" key="1">
    <citation type="submission" date="2019-04" db="EMBL/GenBank/DDBJ databases">
        <title>Rhodococcus oryzae sp. nov., a novel actinomycete isolated from rhizosphere soil of rice (Oryza sativa L.).</title>
        <authorList>
            <person name="Li C."/>
        </authorList>
    </citation>
    <scope>NUCLEOTIDE SEQUENCE [LARGE SCALE GENOMIC DNA]</scope>
    <source>
        <strain evidence="2 3">NEAU-CX67</strain>
    </source>
</reference>
<dbReference type="EMBL" id="SUMD01000009">
    <property type="protein sequence ID" value="TJZ75935.1"/>
    <property type="molecule type" value="Genomic_DNA"/>
</dbReference>
<evidence type="ECO:0000259" key="1">
    <source>
        <dbReference type="PROSITE" id="PS50995"/>
    </source>
</evidence>
<dbReference type="InterPro" id="IPR000835">
    <property type="entry name" value="HTH_MarR-typ"/>
</dbReference>
<proteinExistence type="predicted"/>
<dbReference type="InterPro" id="IPR036388">
    <property type="entry name" value="WH-like_DNA-bd_sf"/>
</dbReference>
<keyword evidence="3" id="KW-1185">Reference proteome</keyword>
<evidence type="ECO:0000313" key="3">
    <source>
        <dbReference type="Proteomes" id="UP000305109"/>
    </source>
</evidence>
<dbReference type="Pfam" id="PF12802">
    <property type="entry name" value="MarR_2"/>
    <property type="match status" value="1"/>
</dbReference>
<dbReference type="Gene3D" id="1.10.10.10">
    <property type="entry name" value="Winged helix-like DNA-binding domain superfamily/Winged helix DNA-binding domain"/>
    <property type="match status" value="1"/>
</dbReference>
<protein>
    <submittedName>
        <fullName evidence="2">MarR family transcriptional regulator</fullName>
    </submittedName>
</protein>
<organism evidence="2 3">
    <name type="scientific">Rhodococcus oryzae</name>
    <dbReference type="NCBI Taxonomy" id="2571143"/>
    <lineage>
        <taxon>Bacteria</taxon>
        <taxon>Bacillati</taxon>
        <taxon>Actinomycetota</taxon>
        <taxon>Actinomycetes</taxon>
        <taxon>Mycobacteriales</taxon>
        <taxon>Nocardiaceae</taxon>
        <taxon>Rhodococcus</taxon>
    </lineage>
</organism>
<dbReference type="Proteomes" id="UP000305109">
    <property type="component" value="Unassembled WGS sequence"/>
</dbReference>
<dbReference type="PANTHER" id="PTHR33164">
    <property type="entry name" value="TRANSCRIPTIONAL REGULATOR, MARR FAMILY"/>
    <property type="match status" value="1"/>
</dbReference>
<dbReference type="SMART" id="SM00347">
    <property type="entry name" value="HTH_MARR"/>
    <property type="match status" value="1"/>
</dbReference>
<sequence length="162" mass="17520">MATDPAAQPFRPPAQRVSFLLSQLGMYATARFAERLSALELQPSDVGLLRLIATDPGMSQQALAAKLGVVPSRVVALVDGLQAKGLVERQRSARDRRNYELHLSVGGRAVMAQMREIGEAHEADLVEALSAEERRTLGELLAKVATSHGIEPDVHPGYRAQS</sequence>
<dbReference type="PROSITE" id="PS50995">
    <property type="entry name" value="HTH_MARR_2"/>
    <property type="match status" value="1"/>
</dbReference>
<gene>
    <name evidence="2" type="ORF">FCG67_18075</name>
</gene>
<dbReference type="InterPro" id="IPR039422">
    <property type="entry name" value="MarR/SlyA-like"/>
</dbReference>
<dbReference type="PANTHER" id="PTHR33164:SF89">
    <property type="entry name" value="MARR FAMILY REGULATORY PROTEIN"/>
    <property type="match status" value="1"/>
</dbReference>
<dbReference type="SUPFAM" id="SSF46785">
    <property type="entry name" value="Winged helix' DNA-binding domain"/>
    <property type="match status" value="1"/>
</dbReference>
<dbReference type="InterPro" id="IPR036390">
    <property type="entry name" value="WH_DNA-bd_sf"/>
</dbReference>